<feature type="compositionally biased region" description="Polar residues" evidence="3">
    <location>
        <begin position="351"/>
        <end position="365"/>
    </location>
</feature>
<gene>
    <name evidence="7" type="ORF">HID58_014891</name>
</gene>
<evidence type="ECO:0000256" key="3">
    <source>
        <dbReference type="SAM" id="MobiDB-lite"/>
    </source>
</evidence>
<dbReference type="InterPro" id="IPR004332">
    <property type="entry name" value="Transposase_MuDR"/>
</dbReference>
<feature type="domain" description="Ubiquitin-like protease family profile" evidence="4">
    <location>
        <begin position="601"/>
        <end position="775"/>
    </location>
</feature>
<keyword evidence="8" id="KW-1185">Reference proteome</keyword>
<keyword evidence="1" id="KW-0645">Protease</keyword>
<sequence>MDASPLPGHPEPLFGDDMLPLPEMMFAAGEEPVGVRVLTYQSSRSINHILESLEDDEIQTLRISDELRVTTALKNLRRKTITDKEVRIKLACLAIVSSVLLATNLKMKMIKEHADTMVDLEEFFSFPWGRLAFEMLMGSIKQRNEVSLSTDTIAVKGFALALQLVMVEAVPALTEVFLESYSSSDSDSSNDGDDFFQKKNRQKTLSPGHARDLDKTKDVVVRSIIPEDPDRPIIAESLQWEDEVMDVKVDNLLKLIAQGQRGGKRKRKSIPVKEKETDEEKRIASIVSSMLQSEFERVDASVANAVSLSDKTAKEVEALERRIMVSIQNELQNFKEEVIRSVMEVHNKANGRTVTTGPNVNSSNNEVREGDNAVPQRDPYAADRGVDARTSTAANPASPIPYVVQPNVPSSHDPPLSATSENNGSTKIASGGVQIGNTVHQPISRDMSEGSNHDMPTRSYNSHAINPPAAVVASSSARLREEQNPLPYATGFVQSMDTRAEHGEEDSNEEALLPPSSPKTKRHKTLPSDAVIETNPRSENLTVNPPAANPFNAYSDIDVVMSKYTKLCQKLSQSFVINVAGLAVTSTYLTAIAELKHSLPARVIDILVRFVRTTYKREVNSRSERNPLFLDTRYVALMCKHYEKFEPSKSPDSYNFPKDLLQFLCSDDTTTPPFTHYYFPFDLGNKQWIGVCFDCAAWKITVLDCNLTVVSDSEMAIKLQPFTQMIPALLNRNGREPTIACEFGAVFERPTGIHQNRIHAHSGVTAILMMQSHAMFGIDGCRSITPTHVKAEAKRIVMGQLILVSSGDWTKGPDGIWRFEVAPSEEEHYILARNDKIPGVMSLVREELGIGKNTPMILSYHLPRSLRPPVGCTAPPNYVLTTQDLRFLLTLQEWTKEVELCVTFGALNVAHYQFLRRESFTIGDRTFLSDGMTEEDTVAAILEMVGEDEFDFSEPGLAELFNQENLVLVYRFSLEIEKARSMFGGHNNGSYEGREKPDDEDVEGNNITESHETPMATEVRKEQDCPISPDGYHRPGTPHHSYVESENDDGRQNSDYDRRQTGGDEDCNDFINLDLEDDHITPINQPSVVDVGESSTGSTPNSFTNNYFHMHNDVYNENCLDNDHGWYQRCSSLETNPGAESFVLRATEANSINIDLTVEENSVQLEESKDEFAGNAKYTADELYVGMVFKDREEFKQHMALYAIRKKFRFRNTRSSPTGMILRCFCSTCNWRVYAVILRNTYITNELDDINPPSSRRPPGRPKKTRILSRGEYQALGSAQYAVDANDRDITGRRAKWLYKLPLVIIGKFETRMMKVYEKVKATGEKSDITMARLVRLSKGEWSKTQQSVWRFDEDNTVRSDSILLRRNEEYGSLDLKVRGLFNIERHTPLLVTFQLPPWMVEPHGETTPPHTIRTTPDIDMLMSVHEWHMEPKLCIMFGPKEVAKYHYLCRSPFTIGRRSFLGAGVTEEQHLATINEIMTRGRLLCSEEVVREFNDPEKLMLMYRFSMEAEKARQSLNLNVDVHPRIVEQVVPTADNNVVVTDPIPVPTQLNLNAATSPISVLHNTYATSPYGGVRVGYGGYDDARYWEMRHGYYESLMASTYAVELQRIYGVPGSEFTGYQPINLNIQQSGDQEIPQYQLPLEVSPTASSTEINTCGTVIAQINNSTLGTGYMHSQGISDVGESSTRVKGDDDLYVEGPGTTDVAGQGAHIDAADLVDGKRAVEQGGK</sequence>
<feature type="domain" description="DUF1985" evidence="6">
    <location>
        <begin position="65"/>
        <end position="139"/>
    </location>
</feature>
<feature type="domain" description="Transposase MuDR plant" evidence="5">
    <location>
        <begin position="1182"/>
        <end position="1241"/>
    </location>
</feature>
<feature type="region of interest" description="Disordered" evidence="3">
    <location>
        <begin position="182"/>
        <end position="210"/>
    </location>
</feature>
<dbReference type="Proteomes" id="UP000824890">
    <property type="component" value="Unassembled WGS sequence"/>
</dbReference>
<feature type="compositionally biased region" description="Polar residues" evidence="3">
    <location>
        <begin position="417"/>
        <end position="428"/>
    </location>
</feature>
<feature type="compositionally biased region" description="Basic and acidic residues" evidence="3">
    <location>
        <begin position="1048"/>
        <end position="1062"/>
    </location>
</feature>
<dbReference type="InterPro" id="IPR015410">
    <property type="entry name" value="DUF1985"/>
</dbReference>
<organism evidence="7 8">
    <name type="scientific">Brassica napus</name>
    <name type="common">Rape</name>
    <dbReference type="NCBI Taxonomy" id="3708"/>
    <lineage>
        <taxon>Eukaryota</taxon>
        <taxon>Viridiplantae</taxon>
        <taxon>Streptophyta</taxon>
        <taxon>Embryophyta</taxon>
        <taxon>Tracheophyta</taxon>
        <taxon>Spermatophyta</taxon>
        <taxon>Magnoliopsida</taxon>
        <taxon>eudicotyledons</taxon>
        <taxon>Gunneridae</taxon>
        <taxon>Pentapetalae</taxon>
        <taxon>rosids</taxon>
        <taxon>malvids</taxon>
        <taxon>Brassicales</taxon>
        <taxon>Brassicaceae</taxon>
        <taxon>Brassiceae</taxon>
        <taxon>Brassica</taxon>
    </lineage>
</organism>
<dbReference type="Pfam" id="PF02902">
    <property type="entry name" value="Peptidase_C48"/>
    <property type="match status" value="1"/>
</dbReference>
<comment type="caution">
    <text evidence="7">The sequence shown here is derived from an EMBL/GenBank/DDBJ whole genome shotgun (WGS) entry which is preliminary data.</text>
</comment>
<dbReference type="InterPro" id="IPR003653">
    <property type="entry name" value="Peptidase_C48_C"/>
</dbReference>
<evidence type="ECO:0000313" key="8">
    <source>
        <dbReference type="Proteomes" id="UP000824890"/>
    </source>
</evidence>
<evidence type="ECO:0000256" key="1">
    <source>
        <dbReference type="ARBA" id="ARBA00022670"/>
    </source>
</evidence>
<evidence type="ECO:0000256" key="2">
    <source>
        <dbReference type="ARBA" id="ARBA00022801"/>
    </source>
</evidence>
<proteinExistence type="predicted"/>
<protein>
    <recommendedName>
        <fullName evidence="9">Transposase MuDR plant domain-containing protein</fullName>
    </recommendedName>
</protein>
<evidence type="ECO:0000259" key="5">
    <source>
        <dbReference type="Pfam" id="PF03108"/>
    </source>
</evidence>
<feature type="compositionally biased region" description="Basic and acidic residues" evidence="3">
    <location>
        <begin position="446"/>
        <end position="456"/>
    </location>
</feature>
<keyword evidence="2" id="KW-0378">Hydrolase</keyword>
<dbReference type="EMBL" id="JAGKQM010000004">
    <property type="protein sequence ID" value="KAH0929164.1"/>
    <property type="molecule type" value="Genomic_DNA"/>
</dbReference>
<feature type="region of interest" description="Disordered" evidence="3">
    <location>
        <begin position="983"/>
        <end position="1070"/>
    </location>
</feature>
<accession>A0ABQ8DIK2</accession>
<dbReference type="PANTHER" id="PTHR48449:SF2">
    <property type="entry name" value="UBIQUITIN-LIKE PROTEASE FAMILY PROFILE DOMAIN-CONTAINING PROTEIN"/>
    <property type="match status" value="1"/>
</dbReference>
<dbReference type="Pfam" id="PF03108">
    <property type="entry name" value="DBD_Tnp_Mut"/>
    <property type="match status" value="1"/>
</dbReference>
<feature type="region of interest" description="Disordered" evidence="3">
    <location>
        <begin position="351"/>
        <end position="478"/>
    </location>
</feature>
<dbReference type="Pfam" id="PF09331">
    <property type="entry name" value="DUF1985"/>
    <property type="match status" value="1"/>
</dbReference>
<name>A0ABQ8DIK2_BRANA</name>
<evidence type="ECO:0000259" key="4">
    <source>
        <dbReference type="Pfam" id="PF02902"/>
    </source>
</evidence>
<evidence type="ECO:0000259" key="6">
    <source>
        <dbReference type="Pfam" id="PF09331"/>
    </source>
</evidence>
<evidence type="ECO:0008006" key="9">
    <source>
        <dbReference type="Google" id="ProtNLM"/>
    </source>
</evidence>
<evidence type="ECO:0000313" key="7">
    <source>
        <dbReference type="EMBL" id="KAH0929164.1"/>
    </source>
</evidence>
<reference evidence="7 8" key="1">
    <citation type="submission" date="2021-05" db="EMBL/GenBank/DDBJ databases">
        <title>Genome Assembly of Synthetic Allotetraploid Brassica napus Reveals Homoeologous Exchanges between Subgenomes.</title>
        <authorList>
            <person name="Davis J.T."/>
        </authorList>
    </citation>
    <scope>NUCLEOTIDE SEQUENCE [LARGE SCALE GENOMIC DNA]</scope>
    <source>
        <strain evidence="8">cv. Da-Ae</strain>
        <tissue evidence="7">Seedling</tissue>
    </source>
</reference>
<feature type="region of interest" description="Disordered" evidence="3">
    <location>
        <begin position="499"/>
        <end position="544"/>
    </location>
</feature>
<dbReference type="PANTHER" id="PTHR48449">
    <property type="entry name" value="DUF1985 DOMAIN-CONTAINING PROTEIN"/>
    <property type="match status" value="1"/>
</dbReference>